<reference evidence="2 3" key="2">
    <citation type="journal article" date="2010" name="J Osaka Dent Univ">
        <title>Isolation and identification of Rothia mucilaginosa from persistent apical periodontitis lesions.</title>
        <authorList>
            <person name="Yamane K."/>
            <person name="Yoshida M."/>
            <person name="Fujihira T."/>
            <person name="Baba T."/>
            <person name="Tsuji N."/>
            <person name="Hayashi H."/>
            <person name="Sugimori C."/>
            <person name="Yamanaka T."/>
            <person name="Mashimo C."/>
            <person name="Nambu T."/>
            <person name="Kawai H."/>
            <person name="Fukushima H."/>
        </authorList>
    </citation>
    <scope>NUCLEOTIDE SEQUENCE [LARGE SCALE GENOMIC DNA]</scope>
    <source>
        <strain evidence="2 3">DY-18</strain>
    </source>
</reference>
<gene>
    <name evidence="2" type="ordered locus">RMDY18_14760</name>
</gene>
<feature type="compositionally biased region" description="Basic residues" evidence="1">
    <location>
        <begin position="39"/>
        <end position="54"/>
    </location>
</feature>
<evidence type="ECO:0000256" key="1">
    <source>
        <dbReference type="SAM" id="MobiDB-lite"/>
    </source>
</evidence>
<dbReference type="Proteomes" id="UP000001883">
    <property type="component" value="Chromosome"/>
</dbReference>
<evidence type="ECO:0000313" key="2">
    <source>
        <dbReference type="EMBL" id="BAI65308.1"/>
    </source>
</evidence>
<name>D2NNU0_ROTMD</name>
<dbReference type="AlphaFoldDB" id="D2NNU0"/>
<protein>
    <submittedName>
        <fullName evidence="2">Chromosome segregation ATPase</fullName>
    </submittedName>
</protein>
<keyword evidence="3" id="KW-1185">Reference proteome</keyword>
<dbReference type="HOGENOM" id="CLU_1015200_0_0_11"/>
<reference evidence="3" key="1">
    <citation type="submission" date="2009-07" db="EMBL/GenBank/DDBJ databases">
        <title>Complete genome sequence of Rothia mucilaginosa DJ.</title>
        <authorList>
            <person name="Yamane K."/>
            <person name="Nambu T."/>
            <person name="Mashimo C."/>
            <person name="Sugimori C."/>
            <person name="Yamanaka T."/>
            <person name="Leung K."/>
            <person name="Fukushima H."/>
        </authorList>
    </citation>
    <scope>NUCLEOTIDE SEQUENCE [LARGE SCALE GENOMIC DNA]</scope>
    <source>
        <strain evidence="3">DY-18</strain>
    </source>
</reference>
<accession>D2NNU0</accession>
<organism evidence="2 3">
    <name type="scientific">Rothia mucilaginosa (strain DY-18)</name>
    <name type="common">Stomatococcus mucilaginosus</name>
    <dbReference type="NCBI Taxonomy" id="680646"/>
    <lineage>
        <taxon>Bacteria</taxon>
        <taxon>Bacillati</taxon>
        <taxon>Actinomycetota</taxon>
        <taxon>Actinomycetes</taxon>
        <taxon>Micrococcales</taxon>
        <taxon>Micrococcaceae</taxon>
        <taxon>Rothia</taxon>
    </lineage>
</organism>
<dbReference type="KEGG" id="rmu:RMDY18_14760"/>
<proteinExistence type="predicted"/>
<dbReference type="EMBL" id="AP011540">
    <property type="protein sequence ID" value="BAI65308.1"/>
    <property type="molecule type" value="Genomic_DNA"/>
</dbReference>
<reference evidence="2 3" key="3">
    <citation type="journal article" date="2010" name="Sequencing">
        <title>Complete Genome Sequence of Rothia mucilaginosa DY-18: A Clinical Isolate with Dense Meshwork-Like Structures from a Persistent Apical Periodontitis Lesion.</title>
        <authorList>
            <person name="Yamane K."/>
            <person name="Nambu T."/>
            <person name="Yamanaka T."/>
            <person name="Mashimo C."/>
            <person name="Sugimori C."/>
            <person name="Leung K.-P."/>
            <person name="Fukushima H."/>
        </authorList>
    </citation>
    <scope>NUCLEOTIDE SEQUENCE [LARGE SCALE GENOMIC DNA]</scope>
    <source>
        <strain evidence="2 3">DY-18</strain>
    </source>
</reference>
<sequence length="274" mass="30933">MRQEPSRALRLLTSLVTRSLQHLLANLIGLVNPAVPHQQARRNHKLSHHQHNQRPVRGAEERPRQDTTHATQENHQAGEREHVHPLELNGNEHEGQAHAHIGCREEHVVRLHRGVRKILRRIRNDADTAQNLPHTVRNHEQTIQRHRRAERRTVLRLSRLLNALGAGKRLAGCLLLSLLIGLLRRLIAGRRCGYTNTRRCLRRRNGLSTLSTGSLRGTALSSSSGRSSPGCGSFSLCRLYAGYRRGTRLTRLISGALVLAHLLSFSRAGRHPHE</sequence>
<feature type="region of interest" description="Disordered" evidence="1">
    <location>
        <begin position="38"/>
        <end position="80"/>
    </location>
</feature>
<evidence type="ECO:0000313" key="3">
    <source>
        <dbReference type="Proteomes" id="UP000001883"/>
    </source>
</evidence>
<feature type="compositionally biased region" description="Basic and acidic residues" evidence="1">
    <location>
        <begin position="57"/>
        <end position="67"/>
    </location>
</feature>